<evidence type="ECO:0000313" key="2">
    <source>
        <dbReference type="EMBL" id="KAB7887806.1"/>
    </source>
</evidence>
<gene>
    <name evidence="2" type="ORF">GBG18_13695</name>
</gene>
<dbReference type="NCBIfam" id="NF033922">
    <property type="entry name" value="opr_porin_1"/>
    <property type="match status" value="1"/>
</dbReference>
<evidence type="ECO:0000256" key="1">
    <source>
        <dbReference type="SAM" id="SignalP"/>
    </source>
</evidence>
<protein>
    <submittedName>
        <fullName evidence="2">Opr family porin</fullName>
    </submittedName>
</protein>
<dbReference type="InterPro" id="IPR023614">
    <property type="entry name" value="Porin_dom_sf"/>
</dbReference>
<dbReference type="NCBIfam" id="NF033923">
    <property type="entry name" value="opr_proin_2"/>
    <property type="match status" value="1"/>
</dbReference>
<organism evidence="2 3">
    <name type="scientific">Poseidonibacter ostreae</name>
    <dbReference type="NCBI Taxonomy" id="2654171"/>
    <lineage>
        <taxon>Bacteria</taxon>
        <taxon>Pseudomonadati</taxon>
        <taxon>Campylobacterota</taxon>
        <taxon>Epsilonproteobacteria</taxon>
        <taxon>Campylobacterales</taxon>
        <taxon>Arcobacteraceae</taxon>
        <taxon>Poseidonibacter</taxon>
    </lineage>
</organism>
<dbReference type="RefSeq" id="WP_152191953.1">
    <property type="nucleotide sequence ID" value="NZ_WFKI01000013.1"/>
</dbReference>
<dbReference type="EMBL" id="WFKJ01000058">
    <property type="protein sequence ID" value="KAB7887806.1"/>
    <property type="molecule type" value="Genomic_DNA"/>
</dbReference>
<feature type="chain" id="PRO_5046339434" evidence="1">
    <location>
        <begin position="20"/>
        <end position="359"/>
    </location>
</feature>
<keyword evidence="1" id="KW-0732">Signal</keyword>
<keyword evidence="3" id="KW-1185">Reference proteome</keyword>
<evidence type="ECO:0000313" key="3">
    <source>
        <dbReference type="Proteomes" id="UP000461010"/>
    </source>
</evidence>
<comment type="caution">
    <text evidence="2">The sequence shown here is derived from an EMBL/GenBank/DDBJ whole genome shotgun (WGS) entry which is preliminary data.</text>
</comment>
<dbReference type="Proteomes" id="UP000461010">
    <property type="component" value="Unassembled WGS sequence"/>
</dbReference>
<feature type="signal peptide" evidence="1">
    <location>
        <begin position="1"/>
        <end position="19"/>
    </location>
</feature>
<sequence length="359" mass="38461">MKLLHLTAASLLLSSSMFANDTIDASIKNGTVSGDVTLYAEKTNKKGNNPDEGFTSGSIGLGYETADFNGFKASVGFRGNHDFSEVEDGDYGNEDTKALVHTANISYGNDLANITIGRQEIDLEWMGDFHEAAVVGVTAVPNTEITLGYTKRIATADADAQLEAFEKVNDDKGAYVLDVKYEGIEGLVLNPYYYKAEDVASWYGLKADYDTDAFGVTGHIAASSEDASSNDGQIMHLEARTSVSALGLNAGYITTDKDAGIGSMDTAGDNISPLEDGNQVYVADADTTYIGLSYEIAGLELGSIYGQTKYAQDKEKELNITADYSITDNLSTGLLFVDVNAQNSDDDYNKITATLAYSF</sequence>
<proteinExistence type="predicted"/>
<name>A0ABQ6VNC7_9BACT</name>
<reference evidence="2 3" key="1">
    <citation type="submission" date="2019-10" db="EMBL/GenBank/DDBJ databases">
        <title>Poseidonibacter ostreae sp. nov., isolated from the gut of the Ostrea denselamellosa.</title>
        <authorList>
            <person name="Choi A."/>
        </authorList>
    </citation>
    <scope>NUCLEOTIDE SEQUENCE [LARGE SCALE GENOMIC DNA]</scope>
    <source>
        <strain evidence="2 3">SJOD-M-5</strain>
    </source>
</reference>
<dbReference type="SUPFAM" id="SSF56935">
    <property type="entry name" value="Porins"/>
    <property type="match status" value="1"/>
</dbReference>
<dbReference type="Gene3D" id="2.40.160.10">
    <property type="entry name" value="Porin"/>
    <property type="match status" value="1"/>
</dbReference>
<accession>A0ABQ6VNC7</accession>